<dbReference type="SUPFAM" id="SSF54001">
    <property type="entry name" value="Cysteine proteinases"/>
    <property type="match status" value="1"/>
</dbReference>
<dbReference type="AlphaFoldDB" id="A0AAV7SPV6"/>
<dbReference type="PROSITE" id="PS00973">
    <property type="entry name" value="USP_2"/>
    <property type="match status" value="1"/>
</dbReference>
<keyword evidence="4" id="KW-1185">Reference proteome</keyword>
<dbReference type="EMBL" id="JANPWB010000008">
    <property type="protein sequence ID" value="KAJ1166144.1"/>
    <property type="molecule type" value="Genomic_DNA"/>
</dbReference>
<dbReference type="Gene3D" id="3.90.70.10">
    <property type="entry name" value="Cysteine proteinases"/>
    <property type="match status" value="1"/>
</dbReference>
<organism evidence="3 4">
    <name type="scientific">Pleurodeles waltl</name>
    <name type="common">Iberian ribbed newt</name>
    <dbReference type="NCBI Taxonomy" id="8319"/>
    <lineage>
        <taxon>Eukaryota</taxon>
        <taxon>Metazoa</taxon>
        <taxon>Chordata</taxon>
        <taxon>Craniata</taxon>
        <taxon>Vertebrata</taxon>
        <taxon>Euteleostomi</taxon>
        <taxon>Amphibia</taxon>
        <taxon>Batrachia</taxon>
        <taxon>Caudata</taxon>
        <taxon>Salamandroidea</taxon>
        <taxon>Salamandridae</taxon>
        <taxon>Pleurodelinae</taxon>
        <taxon>Pleurodeles</taxon>
    </lineage>
</organism>
<feature type="compositionally biased region" description="Gly residues" evidence="1">
    <location>
        <begin position="88"/>
        <end position="98"/>
    </location>
</feature>
<gene>
    <name evidence="3" type="ORF">NDU88_006553</name>
</gene>
<protein>
    <recommendedName>
        <fullName evidence="2">USP domain-containing protein</fullName>
    </recommendedName>
</protein>
<dbReference type="InterPro" id="IPR038765">
    <property type="entry name" value="Papain-like_cys_pep_sf"/>
</dbReference>
<sequence length="503" mass="56890">MHACGKELPVSGSLPACGVLEVCTGRGRGDALCTRRRAHVSTRKFHFREPLPGNENLGRRRRLSLGPLLPVHRLVTTASLHALEARGGRSGAGAGAGSRGSSNSLQKMDGHEDEPVYTLYASMSWPMTQRDLLSTQGKEDYSGSKSEDSNLYVNGNRNGDAALKCCESRWLYTSGPFKNGAVGLYNMGLTCCLNSLLQTLYMNREFTDILQGMDMPEDAAALQNNMPYQLLTLFEMMQSSRRYAVYPYQLLRCLQKHGMKLFVQQDAAELFMTLFNHIRDQLAKPQPNLAGRLSSLYTIHIQEYLTCLKCTQEKTRDSNLIALPLPLTDPRFKRPTSLEEALAIVFRSEKPTEENMWLCEDCGEKTASLQGMRVRSLPRTLTLHLKRLSSTKSSWVRKISRRISFPLNLDLSQILEADVVCCESREQEDWKYELFAVVAHSGTPICGHYCSYIRNMKDQRWYSFNDSSVSKVSWDDVKCTFGNANLHWSETAYLLVYQRTESH</sequence>
<dbReference type="PROSITE" id="PS50235">
    <property type="entry name" value="USP_3"/>
    <property type="match status" value="1"/>
</dbReference>
<dbReference type="GO" id="GO:0005634">
    <property type="term" value="C:nucleus"/>
    <property type="evidence" value="ECO:0007669"/>
    <property type="project" value="TreeGrafter"/>
</dbReference>
<dbReference type="InterPro" id="IPR018200">
    <property type="entry name" value="USP_CS"/>
</dbReference>
<dbReference type="InterPro" id="IPR050164">
    <property type="entry name" value="Peptidase_C19"/>
</dbReference>
<comment type="caution">
    <text evidence="3">The sequence shown here is derived from an EMBL/GenBank/DDBJ whole genome shotgun (WGS) entry which is preliminary data.</text>
</comment>
<dbReference type="Pfam" id="PF00443">
    <property type="entry name" value="UCH"/>
    <property type="match status" value="1"/>
</dbReference>
<dbReference type="InterPro" id="IPR028889">
    <property type="entry name" value="USP"/>
</dbReference>
<evidence type="ECO:0000313" key="3">
    <source>
        <dbReference type="EMBL" id="KAJ1166144.1"/>
    </source>
</evidence>
<evidence type="ECO:0000256" key="1">
    <source>
        <dbReference type="SAM" id="MobiDB-lite"/>
    </source>
</evidence>
<feature type="region of interest" description="Disordered" evidence="1">
    <location>
        <begin position="87"/>
        <end position="110"/>
    </location>
</feature>
<dbReference type="GO" id="GO:0016579">
    <property type="term" value="P:protein deubiquitination"/>
    <property type="evidence" value="ECO:0007669"/>
    <property type="project" value="InterPro"/>
</dbReference>
<name>A0AAV7SPV6_PLEWA</name>
<dbReference type="GO" id="GO:0004843">
    <property type="term" value="F:cysteine-type deubiquitinase activity"/>
    <property type="evidence" value="ECO:0007669"/>
    <property type="project" value="InterPro"/>
</dbReference>
<accession>A0AAV7SPV6</accession>
<reference evidence="3" key="1">
    <citation type="journal article" date="2022" name="bioRxiv">
        <title>Sequencing and chromosome-scale assembly of the giantPleurodeles waltlgenome.</title>
        <authorList>
            <person name="Brown T."/>
            <person name="Elewa A."/>
            <person name="Iarovenko S."/>
            <person name="Subramanian E."/>
            <person name="Araus A.J."/>
            <person name="Petzold A."/>
            <person name="Susuki M."/>
            <person name="Suzuki K.-i.T."/>
            <person name="Hayashi T."/>
            <person name="Toyoda A."/>
            <person name="Oliveira C."/>
            <person name="Osipova E."/>
            <person name="Leigh N.D."/>
            <person name="Simon A."/>
            <person name="Yun M.H."/>
        </authorList>
    </citation>
    <scope>NUCLEOTIDE SEQUENCE</scope>
    <source>
        <strain evidence="3">20211129_DDA</strain>
        <tissue evidence="3">Liver</tissue>
    </source>
</reference>
<evidence type="ECO:0000313" key="4">
    <source>
        <dbReference type="Proteomes" id="UP001066276"/>
    </source>
</evidence>
<dbReference type="GO" id="GO:0005829">
    <property type="term" value="C:cytosol"/>
    <property type="evidence" value="ECO:0007669"/>
    <property type="project" value="TreeGrafter"/>
</dbReference>
<evidence type="ECO:0000259" key="2">
    <source>
        <dbReference type="PROSITE" id="PS50235"/>
    </source>
</evidence>
<dbReference type="PANTHER" id="PTHR24006:SF796">
    <property type="entry name" value="UBL CARBOXYL-TERMINAL HYDROLASE 18-RELATED"/>
    <property type="match status" value="1"/>
</dbReference>
<feature type="domain" description="USP" evidence="2">
    <location>
        <begin position="182"/>
        <end position="500"/>
    </location>
</feature>
<dbReference type="Proteomes" id="UP001066276">
    <property type="component" value="Chromosome 4_2"/>
</dbReference>
<proteinExistence type="predicted"/>
<dbReference type="InterPro" id="IPR001394">
    <property type="entry name" value="Peptidase_C19_UCH"/>
</dbReference>
<dbReference type="PANTHER" id="PTHR24006">
    <property type="entry name" value="UBIQUITIN CARBOXYL-TERMINAL HYDROLASE"/>
    <property type="match status" value="1"/>
</dbReference>